<proteinExistence type="predicted"/>
<evidence type="ECO:0000256" key="1">
    <source>
        <dbReference type="SAM" id="MobiDB-lite"/>
    </source>
</evidence>
<organism evidence="2 3">
    <name type="scientific">Amycolatopsis albidoflavus</name>
    <dbReference type="NCBI Taxonomy" id="102226"/>
    <lineage>
        <taxon>Bacteria</taxon>
        <taxon>Bacillati</taxon>
        <taxon>Actinomycetota</taxon>
        <taxon>Actinomycetes</taxon>
        <taxon>Pseudonocardiales</taxon>
        <taxon>Pseudonocardiaceae</taxon>
        <taxon>Amycolatopsis</taxon>
    </lineage>
</organism>
<dbReference type="EMBL" id="JBHUKQ010000002">
    <property type="protein sequence ID" value="MFD2479246.1"/>
    <property type="molecule type" value="Genomic_DNA"/>
</dbReference>
<feature type="region of interest" description="Disordered" evidence="1">
    <location>
        <begin position="165"/>
        <end position="189"/>
    </location>
</feature>
<protein>
    <submittedName>
        <fullName evidence="2">Uncharacterized protein</fullName>
    </submittedName>
</protein>
<comment type="caution">
    <text evidence="2">The sequence shown here is derived from an EMBL/GenBank/DDBJ whole genome shotgun (WGS) entry which is preliminary data.</text>
</comment>
<accession>A0ABW5HRF5</accession>
<sequence length="189" mass="20909">MSLLTTMNRLTIRNGWSNAVDEMLHKLVDDGFAFHLCGERLDPVALVASYHWRSHVDLLTITESDRVTAARALREPDFDVFNPGRVVWAFGNEADPTLRAFLDLKHPDHPDHPTATTEPPQLMTIPARLQRPMTFKSPESWKAGNRERRLATALASELIAMDAAGLLHGEGDRQGSHEPAEHSASGSAA</sequence>
<name>A0ABW5HRF5_9PSEU</name>
<dbReference type="RefSeq" id="WP_344280596.1">
    <property type="nucleotide sequence ID" value="NZ_BAAAHV010000017.1"/>
</dbReference>
<gene>
    <name evidence="2" type="ORF">ACFSUT_03085</name>
</gene>
<evidence type="ECO:0000313" key="3">
    <source>
        <dbReference type="Proteomes" id="UP001597542"/>
    </source>
</evidence>
<feature type="compositionally biased region" description="Basic and acidic residues" evidence="1">
    <location>
        <begin position="169"/>
        <end position="181"/>
    </location>
</feature>
<evidence type="ECO:0000313" key="2">
    <source>
        <dbReference type="EMBL" id="MFD2479246.1"/>
    </source>
</evidence>
<dbReference type="Proteomes" id="UP001597542">
    <property type="component" value="Unassembled WGS sequence"/>
</dbReference>
<reference evidence="3" key="1">
    <citation type="journal article" date="2019" name="Int. J. Syst. Evol. Microbiol.">
        <title>The Global Catalogue of Microorganisms (GCM) 10K type strain sequencing project: providing services to taxonomists for standard genome sequencing and annotation.</title>
        <authorList>
            <consortium name="The Broad Institute Genomics Platform"/>
            <consortium name="The Broad Institute Genome Sequencing Center for Infectious Disease"/>
            <person name="Wu L."/>
            <person name="Ma J."/>
        </authorList>
    </citation>
    <scope>NUCLEOTIDE SEQUENCE [LARGE SCALE GENOMIC DNA]</scope>
    <source>
        <strain evidence="3">CGMCC 4.7638</strain>
    </source>
</reference>
<keyword evidence="3" id="KW-1185">Reference proteome</keyword>